<keyword evidence="3" id="KW-1185">Reference proteome</keyword>
<reference evidence="2 3" key="1">
    <citation type="submission" date="2012-08" db="EMBL/GenBank/DDBJ databases">
        <title>Whole genome shotgun sequence of Gordonia rhizosphera NBRC 16068.</title>
        <authorList>
            <person name="Takarada H."/>
            <person name="Isaki S."/>
            <person name="Hosoyama A."/>
            <person name="Tsuchikane K."/>
            <person name="Katsumata H."/>
            <person name="Baba S."/>
            <person name="Ohji S."/>
            <person name="Yamazaki S."/>
            <person name="Fujita N."/>
        </authorList>
    </citation>
    <scope>NUCLEOTIDE SEQUENCE [LARGE SCALE GENOMIC DNA]</scope>
    <source>
        <strain evidence="2 3">NBRC 16068</strain>
    </source>
</reference>
<name>K6W338_9ACTN</name>
<comment type="caution">
    <text evidence="2">The sequence shown here is derived from an EMBL/GenBank/DDBJ whole genome shotgun (WGS) entry which is preliminary data.</text>
</comment>
<dbReference type="EMBL" id="BAHC01000006">
    <property type="protein sequence ID" value="GAB88136.1"/>
    <property type="molecule type" value="Genomic_DNA"/>
</dbReference>
<protein>
    <recommendedName>
        <fullName evidence="1">DUF6545 domain-containing protein</fullName>
    </recommendedName>
</protein>
<proteinExistence type="predicted"/>
<evidence type="ECO:0000313" key="3">
    <source>
        <dbReference type="Proteomes" id="UP000008363"/>
    </source>
</evidence>
<dbReference type="AlphaFoldDB" id="K6W338"/>
<evidence type="ECO:0000313" key="2">
    <source>
        <dbReference type="EMBL" id="GAB88136.1"/>
    </source>
</evidence>
<organism evidence="2 3">
    <name type="scientific">Gordonia rhizosphera NBRC 16068</name>
    <dbReference type="NCBI Taxonomy" id="1108045"/>
    <lineage>
        <taxon>Bacteria</taxon>
        <taxon>Bacillati</taxon>
        <taxon>Actinomycetota</taxon>
        <taxon>Actinomycetes</taxon>
        <taxon>Mycobacteriales</taxon>
        <taxon>Gordoniaceae</taxon>
        <taxon>Gordonia</taxon>
    </lineage>
</organism>
<dbReference type="Pfam" id="PF20182">
    <property type="entry name" value="DUF6545"/>
    <property type="match status" value="1"/>
</dbReference>
<evidence type="ECO:0000259" key="1">
    <source>
        <dbReference type="Pfam" id="PF20182"/>
    </source>
</evidence>
<feature type="domain" description="DUF6545" evidence="1">
    <location>
        <begin position="2"/>
        <end position="109"/>
    </location>
</feature>
<sequence>MAQLRPLWEHLTNIAPAYRLAELGPDDGLPSEAEREHRMRIELEDIIFAVSRWLPAGTVWPEGARDRAAVLHEACEEFSQTCGQPAVRGSALSSPLWAVHDDEVDDVARAWATLQPRGQQLI</sequence>
<accession>K6W338</accession>
<dbReference type="Proteomes" id="UP000008363">
    <property type="component" value="Unassembled WGS sequence"/>
</dbReference>
<gene>
    <name evidence="2" type="ORF">GORHZ_006_00050</name>
</gene>
<dbReference type="InterPro" id="IPR046675">
    <property type="entry name" value="DUF6545"/>
</dbReference>